<reference evidence="8" key="1">
    <citation type="journal article" date="2020" name="Fungal Divers.">
        <title>Resolving the Mortierellaceae phylogeny through synthesis of multi-gene phylogenetics and phylogenomics.</title>
        <authorList>
            <person name="Vandepol N."/>
            <person name="Liber J."/>
            <person name="Desiro A."/>
            <person name="Na H."/>
            <person name="Kennedy M."/>
            <person name="Barry K."/>
            <person name="Grigoriev I.V."/>
            <person name="Miller A.N."/>
            <person name="O'Donnell K."/>
            <person name="Stajich J.E."/>
            <person name="Bonito G."/>
        </authorList>
    </citation>
    <scope>NUCLEOTIDE SEQUENCE</scope>
    <source>
        <strain evidence="8">NVP1</strain>
    </source>
</reference>
<dbReference type="SMART" id="SM01182">
    <property type="entry name" value="EF-1_beta_acid"/>
    <property type="match status" value="1"/>
</dbReference>
<accession>A0A9P5VN78</accession>
<dbReference type="PROSITE" id="PS00825">
    <property type="entry name" value="EF1BD_2"/>
    <property type="match status" value="1"/>
</dbReference>
<dbReference type="Proteomes" id="UP000696485">
    <property type="component" value="Unassembled WGS sequence"/>
</dbReference>
<dbReference type="GO" id="GO:0005085">
    <property type="term" value="F:guanyl-nucleotide exchange factor activity"/>
    <property type="evidence" value="ECO:0007669"/>
    <property type="project" value="TreeGrafter"/>
</dbReference>
<dbReference type="FunFam" id="3.30.70.60:FF:000001">
    <property type="entry name" value="Elongation factor 1-beta 1 like"/>
    <property type="match status" value="1"/>
</dbReference>
<dbReference type="InterPro" id="IPR018940">
    <property type="entry name" value="EF-1_beta_acid_region_euk"/>
</dbReference>
<feature type="domain" description="Elongation factor 1 beta central acidic region eukaryote" evidence="7">
    <location>
        <begin position="89"/>
        <end position="116"/>
    </location>
</feature>
<organism evidence="8 9">
    <name type="scientific">Podila minutissima</name>
    <dbReference type="NCBI Taxonomy" id="64525"/>
    <lineage>
        <taxon>Eukaryota</taxon>
        <taxon>Fungi</taxon>
        <taxon>Fungi incertae sedis</taxon>
        <taxon>Mucoromycota</taxon>
        <taxon>Mortierellomycotina</taxon>
        <taxon>Mortierellomycetes</taxon>
        <taxon>Mortierellales</taxon>
        <taxon>Mortierellaceae</taxon>
        <taxon>Podila</taxon>
    </lineage>
</organism>
<keyword evidence="5" id="KW-0732">Signal</keyword>
<dbReference type="PROSITE" id="PS00824">
    <property type="entry name" value="EF1BD_1"/>
    <property type="match status" value="1"/>
</dbReference>
<evidence type="ECO:0000259" key="7">
    <source>
        <dbReference type="SMART" id="SM01182"/>
    </source>
</evidence>
<dbReference type="Pfam" id="PF00736">
    <property type="entry name" value="EF1_GNE"/>
    <property type="match status" value="1"/>
</dbReference>
<dbReference type="InterPro" id="IPR036282">
    <property type="entry name" value="Glutathione-S-Trfase_C_sf"/>
</dbReference>
<feature type="chain" id="PRO_5040382192" evidence="5">
    <location>
        <begin position="27"/>
        <end position="211"/>
    </location>
</feature>
<dbReference type="Gene3D" id="3.30.70.60">
    <property type="match status" value="1"/>
</dbReference>
<dbReference type="InterPro" id="IPR036219">
    <property type="entry name" value="eEF-1beta-like_sf"/>
</dbReference>
<dbReference type="InterPro" id="IPR049720">
    <property type="entry name" value="EF1B_bsu/dsu"/>
</dbReference>
<comment type="caution">
    <text evidence="8">The sequence shown here is derived from an EMBL/GenBank/DDBJ whole genome shotgun (WGS) entry which is preliminary data.</text>
</comment>
<sequence>MSVSFNPTLAFTLLNALFEARSYVAGYEVSDKDVEAFNALPSGPNEAAFPHAARWYKHIAAVKGLSAKAGSSAPAPVAAAEEDDEDVDLFGSDDEEVDEEAEKIKQQRLAEYAAKKANKPKTIAKSMCTLDVKPWDDETDMAALEAHVRGITMDGLLWGQSKLVPIGYGIKKLQINCVIEDELVSLDVLEEKIMEGEDYIQSMDMAAMQKI</sequence>
<dbReference type="SUPFAM" id="SSF47616">
    <property type="entry name" value="GST C-terminal domain-like"/>
    <property type="match status" value="1"/>
</dbReference>
<keyword evidence="3 4" id="KW-0648">Protein biosynthesis</keyword>
<evidence type="ECO:0000256" key="3">
    <source>
        <dbReference type="ARBA" id="ARBA00022917"/>
    </source>
</evidence>
<keyword evidence="2 4" id="KW-0251">Elongation factor</keyword>
<evidence type="ECO:0000313" key="8">
    <source>
        <dbReference type="EMBL" id="KAF9334031.1"/>
    </source>
</evidence>
<evidence type="ECO:0000259" key="6">
    <source>
        <dbReference type="SMART" id="SM00888"/>
    </source>
</evidence>
<dbReference type="CDD" id="cd00292">
    <property type="entry name" value="EF1B"/>
    <property type="match status" value="1"/>
</dbReference>
<evidence type="ECO:0000256" key="2">
    <source>
        <dbReference type="ARBA" id="ARBA00022768"/>
    </source>
</evidence>
<dbReference type="GO" id="GO:0005829">
    <property type="term" value="C:cytosol"/>
    <property type="evidence" value="ECO:0007669"/>
    <property type="project" value="TreeGrafter"/>
</dbReference>
<evidence type="ECO:0000256" key="1">
    <source>
        <dbReference type="ARBA" id="ARBA00007411"/>
    </source>
</evidence>
<gene>
    <name evidence="8" type="primary">EFB1_1</name>
    <name evidence="8" type="ORF">BG006_002822</name>
</gene>
<proteinExistence type="inferred from homology"/>
<dbReference type="InterPro" id="IPR014038">
    <property type="entry name" value="EF1B_bsu/dsu_GNE"/>
</dbReference>
<dbReference type="PANTHER" id="PTHR11595:SF21">
    <property type="entry name" value="ELONGATION FACTOR 1-BETA"/>
    <property type="match status" value="1"/>
</dbReference>
<dbReference type="SMART" id="SM00888">
    <property type="entry name" value="EF1_GNE"/>
    <property type="match status" value="1"/>
</dbReference>
<evidence type="ECO:0000256" key="4">
    <source>
        <dbReference type="RuleBase" id="RU003791"/>
    </source>
</evidence>
<protein>
    <submittedName>
        <fullName evidence="8">Translation elongation factor 1 beta</fullName>
    </submittedName>
</protein>
<feature type="signal peptide" evidence="5">
    <location>
        <begin position="1"/>
        <end position="26"/>
    </location>
</feature>
<dbReference type="GO" id="GO:0005853">
    <property type="term" value="C:eukaryotic translation elongation factor 1 complex"/>
    <property type="evidence" value="ECO:0007669"/>
    <property type="project" value="InterPro"/>
</dbReference>
<keyword evidence="9" id="KW-1185">Reference proteome</keyword>
<comment type="similarity">
    <text evidence="1 4">Belongs to the EF-1-beta/EF-1-delta family.</text>
</comment>
<evidence type="ECO:0000313" key="9">
    <source>
        <dbReference type="Proteomes" id="UP000696485"/>
    </source>
</evidence>
<evidence type="ECO:0000256" key="5">
    <source>
        <dbReference type="SAM" id="SignalP"/>
    </source>
</evidence>
<dbReference type="Pfam" id="PF10587">
    <property type="entry name" value="EF-1_beta_acid"/>
    <property type="match status" value="1"/>
</dbReference>
<dbReference type="InterPro" id="IPR014717">
    <property type="entry name" value="Transl_elong_EF1B/ribsomal_bS6"/>
</dbReference>
<dbReference type="EMBL" id="JAAAUY010000170">
    <property type="protein sequence ID" value="KAF9334031.1"/>
    <property type="molecule type" value="Genomic_DNA"/>
</dbReference>
<dbReference type="PANTHER" id="PTHR11595">
    <property type="entry name" value="EF-HAND AND COILED-COIL DOMAIN-CONTAINING FAMILY MEMBER"/>
    <property type="match status" value="1"/>
</dbReference>
<name>A0A9P5VN78_9FUNG</name>
<dbReference type="SUPFAM" id="SSF54984">
    <property type="entry name" value="eEF-1beta-like"/>
    <property type="match status" value="1"/>
</dbReference>
<dbReference type="InterPro" id="IPR001326">
    <property type="entry name" value="Transl_elong_EF1B_B/D_CS"/>
</dbReference>
<dbReference type="AlphaFoldDB" id="A0A9P5VN78"/>
<feature type="domain" description="Translation elongation factor EF1B beta/delta subunit guanine nucleotide exchange" evidence="6">
    <location>
        <begin position="125"/>
        <end position="211"/>
    </location>
</feature>
<dbReference type="GO" id="GO:0003746">
    <property type="term" value="F:translation elongation factor activity"/>
    <property type="evidence" value="ECO:0007669"/>
    <property type="project" value="UniProtKB-KW"/>
</dbReference>